<proteinExistence type="predicted"/>
<protein>
    <submittedName>
        <fullName evidence="1">Unnamed protein product</fullName>
    </submittedName>
</protein>
<dbReference type="Proteomes" id="UP001165064">
    <property type="component" value="Unassembled WGS sequence"/>
</dbReference>
<evidence type="ECO:0000313" key="1">
    <source>
        <dbReference type="EMBL" id="GMF06471.1"/>
    </source>
</evidence>
<dbReference type="EMBL" id="BSXS01015198">
    <property type="protein sequence ID" value="GMF06471.1"/>
    <property type="molecule type" value="Genomic_DNA"/>
</dbReference>
<comment type="caution">
    <text evidence="1">The sequence shown here is derived from an EMBL/GenBank/DDBJ whole genome shotgun (WGS) entry which is preliminary data.</text>
</comment>
<name>A0ACB5UBP5_AMBMO</name>
<gene>
    <name evidence="1" type="ORF">Amon02_001270500</name>
</gene>
<keyword evidence="2" id="KW-1185">Reference proteome</keyword>
<accession>A0ACB5UBP5</accession>
<reference evidence="1" key="1">
    <citation type="submission" date="2023-04" db="EMBL/GenBank/DDBJ databases">
        <title>Ambrosiozyma monospora NBRC 10751.</title>
        <authorList>
            <person name="Ichikawa N."/>
            <person name="Sato H."/>
            <person name="Tonouchi N."/>
        </authorList>
    </citation>
    <scope>NUCLEOTIDE SEQUENCE</scope>
    <source>
        <strain evidence="1">NBRC 10751</strain>
    </source>
</reference>
<sequence>MSDNLNDPSTNFKTKPTTKANRKANESSSVPPYFTAGDETIDKLLNGGIPTGYVIEISGGSATGKTNLLMNLAITVQLPREFGGLGKWKFEWEQKKPCSK</sequence>
<organism evidence="1 2">
    <name type="scientific">Ambrosiozyma monospora</name>
    <name type="common">Yeast</name>
    <name type="synonym">Endomycopsis monosporus</name>
    <dbReference type="NCBI Taxonomy" id="43982"/>
    <lineage>
        <taxon>Eukaryota</taxon>
        <taxon>Fungi</taxon>
        <taxon>Dikarya</taxon>
        <taxon>Ascomycota</taxon>
        <taxon>Saccharomycotina</taxon>
        <taxon>Pichiomycetes</taxon>
        <taxon>Pichiales</taxon>
        <taxon>Pichiaceae</taxon>
        <taxon>Ambrosiozyma</taxon>
    </lineage>
</organism>
<evidence type="ECO:0000313" key="2">
    <source>
        <dbReference type="Proteomes" id="UP001165064"/>
    </source>
</evidence>